<evidence type="ECO:0000256" key="3">
    <source>
        <dbReference type="SAM" id="Coils"/>
    </source>
</evidence>
<evidence type="ECO:0000256" key="1">
    <source>
        <dbReference type="ARBA" id="ARBA00004196"/>
    </source>
</evidence>
<protein>
    <submittedName>
        <fullName evidence="5">Multidrug efflux pump subunit AcrA (Membrane-fusion protein)</fullName>
    </submittedName>
</protein>
<proteinExistence type="predicted"/>
<keyword evidence="6" id="KW-1185">Reference proteome</keyword>
<dbReference type="PANTHER" id="PTHR32347:SF23">
    <property type="entry name" value="BLL5650 PROTEIN"/>
    <property type="match status" value="1"/>
</dbReference>
<dbReference type="Gene3D" id="2.40.30.170">
    <property type="match status" value="1"/>
</dbReference>
<accession>A0A1X7KYF6</accession>
<dbReference type="OrthoDB" id="1522431at2"/>
<dbReference type="Gene3D" id="2.40.420.20">
    <property type="match status" value="1"/>
</dbReference>
<evidence type="ECO:0000313" key="5">
    <source>
        <dbReference type="EMBL" id="SMG45929.1"/>
    </source>
</evidence>
<dbReference type="InterPro" id="IPR050465">
    <property type="entry name" value="UPF0194_transport"/>
</dbReference>
<dbReference type="AlphaFoldDB" id="A0A1X7KYF6"/>
<sequence>MNKKLIIVLSALVIIVIAFFTFRGSGTSETIEIMTEAQAGEFVIAITTTGELEAKNAIKITGPSGLRAARLWNVKIDQLVDEGTVVEKGDFVASLDASELSDRLREVENEYQQSLSQYTQTKLDTALTLRESRDELINLEFAVEEKKLVLEQSQFEPPATIKQAEIDLSKAERAFKQAKENYLLKRDKAVAQMQEADAGLSEDRDERDFLVELRKKFRIMAPEDGMVIYVREYDGSKKSEGASIGAWDPTVATLPDLSTMISTTFVNEVDIRKIAKGQHVNIGLDAFPDKKLTGEVIYVANVGEQRPNSDAKVFEVKVEINESDTTLRPAMSTANEIITDVEPKAIFVPLESVFNQGDSIAYVYKKSGLETIKQEVILGKSNANEVIVKEGIESGEKLYLIAPQDLDEKEVTLLKSSEI</sequence>
<evidence type="ECO:0000313" key="6">
    <source>
        <dbReference type="Proteomes" id="UP000193804"/>
    </source>
</evidence>
<gene>
    <name evidence="5" type="ORF">SAMN05661096_03197</name>
</gene>
<dbReference type="InterPro" id="IPR058636">
    <property type="entry name" value="Beta-barrel_YknX"/>
</dbReference>
<dbReference type="PANTHER" id="PTHR32347">
    <property type="entry name" value="EFFLUX SYSTEM COMPONENT YKNX-RELATED"/>
    <property type="match status" value="1"/>
</dbReference>
<dbReference type="RefSeq" id="WP_085518334.1">
    <property type="nucleotide sequence ID" value="NZ_FXAW01000007.1"/>
</dbReference>
<dbReference type="EMBL" id="FXAW01000007">
    <property type="protein sequence ID" value="SMG45929.1"/>
    <property type="molecule type" value="Genomic_DNA"/>
</dbReference>
<comment type="subcellular location">
    <subcellularLocation>
        <location evidence="1">Cell envelope</location>
    </subcellularLocation>
</comment>
<dbReference type="Pfam" id="PF25990">
    <property type="entry name" value="Beta-barrel_YknX"/>
    <property type="match status" value="1"/>
</dbReference>
<evidence type="ECO:0000256" key="2">
    <source>
        <dbReference type="ARBA" id="ARBA00023054"/>
    </source>
</evidence>
<dbReference type="GO" id="GO:0030313">
    <property type="term" value="C:cell envelope"/>
    <property type="evidence" value="ECO:0007669"/>
    <property type="project" value="UniProtKB-SubCell"/>
</dbReference>
<feature type="domain" description="YknX-like beta-barrel" evidence="4">
    <location>
        <begin position="263"/>
        <end position="336"/>
    </location>
</feature>
<reference evidence="6" key="1">
    <citation type="submission" date="2017-04" db="EMBL/GenBank/DDBJ databases">
        <authorList>
            <person name="Varghese N."/>
            <person name="Submissions S."/>
        </authorList>
    </citation>
    <scope>NUCLEOTIDE SEQUENCE [LARGE SCALE GENOMIC DNA]</scope>
    <source>
        <strain evidence="6">DSM 4125</strain>
    </source>
</reference>
<keyword evidence="2 3" id="KW-0175">Coiled coil</keyword>
<organism evidence="5 6">
    <name type="scientific">Marivirga sericea</name>
    <dbReference type="NCBI Taxonomy" id="1028"/>
    <lineage>
        <taxon>Bacteria</taxon>
        <taxon>Pseudomonadati</taxon>
        <taxon>Bacteroidota</taxon>
        <taxon>Cytophagia</taxon>
        <taxon>Cytophagales</taxon>
        <taxon>Marivirgaceae</taxon>
        <taxon>Marivirga</taxon>
    </lineage>
</organism>
<dbReference type="Proteomes" id="UP000193804">
    <property type="component" value="Unassembled WGS sequence"/>
</dbReference>
<evidence type="ECO:0000259" key="4">
    <source>
        <dbReference type="Pfam" id="PF25990"/>
    </source>
</evidence>
<name>A0A1X7KYF6_9BACT</name>
<dbReference type="STRING" id="1028.SAMN05661096_03197"/>
<feature type="coiled-coil region" evidence="3">
    <location>
        <begin position="97"/>
        <end position="124"/>
    </location>
</feature>